<dbReference type="EMBL" id="LQRT01000060">
    <property type="protein sequence ID" value="KZS38136.1"/>
    <property type="molecule type" value="Genomic_DNA"/>
</dbReference>
<reference evidence="1 2" key="1">
    <citation type="submission" date="2016-01" db="EMBL/GenBank/DDBJ databases">
        <title>The draft genome sequence of Aquimarina sp. RZW4-3-2.</title>
        <authorList>
            <person name="Wang Y."/>
        </authorList>
    </citation>
    <scope>NUCLEOTIDE SEQUENCE [LARGE SCALE GENOMIC DNA]</scope>
    <source>
        <strain evidence="1 2">RZW4-3-2</strain>
    </source>
</reference>
<proteinExistence type="predicted"/>
<gene>
    <name evidence="1" type="ORF">AWE51_19010</name>
</gene>
<dbReference type="InterPro" id="IPR058238">
    <property type="entry name" value="Lant_leader_dom"/>
</dbReference>
<dbReference type="AlphaFoldDB" id="A0A162WJ82"/>
<protein>
    <submittedName>
        <fullName evidence="1">Uncharacterized protein</fullName>
    </submittedName>
</protein>
<keyword evidence="2" id="KW-1185">Reference proteome</keyword>
<evidence type="ECO:0000313" key="2">
    <source>
        <dbReference type="Proteomes" id="UP000076715"/>
    </source>
</evidence>
<dbReference type="STRING" id="1642818.AWE51_19010"/>
<comment type="caution">
    <text evidence="1">The sequence shown here is derived from an EMBL/GenBank/DDBJ whole genome shotgun (WGS) entry which is preliminary data.</text>
</comment>
<name>A0A162WJ82_9FLAO</name>
<dbReference type="NCBIfam" id="NF038153">
    <property type="entry name" value="lant_leader_L1a"/>
    <property type="match status" value="1"/>
</dbReference>
<dbReference type="RefSeq" id="WP_066320072.1">
    <property type="nucleotide sequence ID" value="NZ_LQRT01000060.1"/>
</dbReference>
<sequence length="59" mass="6277">MKTHKSNALRLQKLTVARINPEALQRLKGGTSVAPSVNGNCGGSHRPGVNGFACHQIVR</sequence>
<accession>A0A162WJ82</accession>
<dbReference type="Proteomes" id="UP000076715">
    <property type="component" value="Unassembled WGS sequence"/>
</dbReference>
<organism evidence="1 2">
    <name type="scientific">Aquimarina aggregata</name>
    <dbReference type="NCBI Taxonomy" id="1642818"/>
    <lineage>
        <taxon>Bacteria</taxon>
        <taxon>Pseudomonadati</taxon>
        <taxon>Bacteroidota</taxon>
        <taxon>Flavobacteriia</taxon>
        <taxon>Flavobacteriales</taxon>
        <taxon>Flavobacteriaceae</taxon>
        <taxon>Aquimarina</taxon>
    </lineage>
</organism>
<evidence type="ECO:0000313" key="1">
    <source>
        <dbReference type="EMBL" id="KZS38136.1"/>
    </source>
</evidence>